<dbReference type="Pfam" id="PF00076">
    <property type="entry name" value="RRM_1"/>
    <property type="match status" value="1"/>
</dbReference>
<dbReference type="PROSITE" id="PS50102">
    <property type="entry name" value="RRM"/>
    <property type="match status" value="1"/>
</dbReference>
<dbReference type="CDD" id="cd12236">
    <property type="entry name" value="RRM_snRNP70"/>
    <property type="match status" value="1"/>
</dbReference>
<keyword evidence="3" id="KW-0539">Nucleus</keyword>
<dbReference type="GO" id="GO:0003729">
    <property type="term" value="F:mRNA binding"/>
    <property type="evidence" value="ECO:0007669"/>
    <property type="project" value="TreeGrafter"/>
</dbReference>
<organism evidence="8 9">
    <name type="scientific">Rhizophlyctis rosea</name>
    <dbReference type="NCBI Taxonomy" id="64517"/>
    <lineage>
        <taxon>Eukaryota</taxon>
        <taxon>Fungi</taxon>
        <taxon>Fungi incertae sedis</taxon>
        <taxon>Chytridiomycota</taxon>
        <taxon>Chytridiomycota incertae sedis</taxon>
        <taxon>Chytridiomycetes</taxon>
        <taxon>Rhizophlyctidales</taxon>
        <taxon>Rhizophlyctidaceae</taxon>
        <taxon>Rhizophlyctis</taxon>
    </lineage>
</organism>
<evidence type="ECO:0000259" key="7">
    <source>
        <dbReference type="PROSITE" id="PS50102"/>
    </source>
</evidence>
<dbReference type="FunFam" id="3.30.70.330:FF:000132">
    <property type="entry name" value="Small nuclear ribonucleoprotein U11/U12 subunit 35"/>
    <property type="match status" value="1"/>
</dbReference>
<evidence type="ECO:0000313" key="9">
    <source>
        <dbReference type="Proteomes" id="UP001212841"/>
    </source>
</evidence>
<dbReference type="InterPro" id="IPR034143">
    <property type="entry name" value="snRNP70_RRM"/>
</dbReference>
<dbReference type="Gene3D" id="3.30.70.330">
    <property type="match status" value="1"/>
</dbReference>
<dbReference type="PANTHER" id="PTHR13952">
    <property type="entry name" value="U1 SMALL NUCLEAR RIBONUCLEOPROTEIN 70 KD"/>
    <property type="match status" value="1"/>
</dbReference>
<feature type="region of interest" description="Disordered" evidence="6">
    <location>
        <begin position="253"/>
        <end position="404"/>
    </location>
</feature>
<dbReference type="PANTHER" id="PTHR13952:SF5">
    <property type="entry name" value="U1 SMALL NUCLEAR RIBONUCLEOPROTEIN 70 KDA"/>
    <property type="match status" value="1"/>
</dbReference>
<feature type="compositionally biased region" description="Basic and acidic residues" evidence="6">
    <location>
        <begin position="293"/>
        <end position="307"/>
    </location>
</feature>
<dbReference type="InterPro" id="IPR035979">
    <property type="entry name" value="RBD_domain_sf"/>
</dbReference>
<dbReference type="AlphaFoldDB" id="A0AAD5X8R8"/>
<evidence type="ECO:0000256" key="3">
    <source>
        <dbReference type="ARBA" id="ARBA00023242"/>
    </source>
</evidence>
<keyword evidence="2 5" id="KW-0694">RNA-binding</keyword>
<sequence>MTDKLPPNLLKLFLPRPALQHTVPLDRDPEQRRRPEISGLAAFLDRCKDHDKDYVPTETVAEIKARKAAEKKAKQEQRLTDAIAGWRPSEDDQATNDPYKTLFVGRLNYSTTEKGLRKHFEQWGPIKSCRLVTDQNGKSRGYAFIEYEKEKDMKGAYKEADTSKLDDRRILVDVERGRTVKDWRPRRLGGGLGGATRKPGFDQNQRVFSGREGGPMMGGNNYDHYDDRGGFRGGPPRFGGGFNDRGYGGGGGYGHQGGYRGPPGGGGGYGHGGFDRRGPGGPPPDRNFGGDRGYLDRPHFGGDRGDRAAFGGDRGYANGNGFDKPPRDEVRIKQEGETGDKYGSRDHRSSRSDRDRDRGDDRHERSDRDRERSGRRDRDRDRSRSPRRDRRERSRERGRGDRDR</sequence>
<protein>
    <recommendedName>
        <fullName evidence="7">RRM domain-containing protein</fullName>
    </recommendedName>
</protein>
<feature type="domain" description="RRM" evidence="7">
    <location>
        <begin position="100"/>
        <end position="177"/>
    </location>
</feature>
<dbReference type="SUPFAM" id="SSF54928">
    <property type="entry name" value="RNA-binding domain, RBD"/>
    <property type="match status" value="1"/>
</dbReference>
<accession>A0AAD5X8R8</accession>
<dbReference type="GO" id="GO:0000398">
    <property type="term" value="P:mRNA splicing, via spliceosome"/>
    <property type="evidence" value="ECO:0007669"/>
    <property type="project" value="TreeGrafter"/>
</dbReference>
<comment type="caution">
    <text evidence="8">The sequence shown here is derived from an EMBL/GenBank/DDBJ whole genome shotgun (WGS) entry which is preliminary data.</text>
</comment>
<comment type="subcellular location">
    <subcellularLocation>
        <location evidence="1">Nucleus</location>
    </subcellularLocation>
</comment>
<dbReference type="GO" id="GO:0071004">
    <property type="term" value="C:U2-type prespliceosome"/>
    <property type="evidence" value="ECO:0007669"/>
    <property type="project" value="TreeGrafter"/>
</dbReference>
<dbReference type="GO" id="GO:0030619">
    <property type="term" value="F:U1 snRNA binding"/>
    <property type="evidence" value="ECO:0007669"/>
    <property type="project" value="InterPro"/>
</dbReference>
<evidence type="ECO:0000313" key="8">
    <source>
        <dbReference type="EMBL" id="KAJ3055375.1"/>
    </source>
</evidence>
<keyword evidence="9" id="KW-1185">Reference proteome</keyword>
<evidence type="ECO:0000256" key="1">
    <source>
        <dbReference type="ARBA" id="ARBA00004123"/>
    </source>
</evidence>
<evidence type="ECO:0000256" key="4">
    <source>
        <dbReference type="ARBA" id="ARBA00023274"/>
    </source>
</evidence>
<dbReference type="InterPro" id="IPR012677">
    <property type="entry name" value="Nucleotide-bd_a/b_plait_sf"/>
</dbReference>
<evidence type="ECO:0000256" key="5">
    <source>
        <dbReference type="PROSITE-ProRule" id="PRU00176"/>
    </source>
</evidence>
<dbReference type="InterPro" id="IPR051183">
    <property type="entry name" value="U1_U11-U12_snRNP_70-35kDa"/>
</dbReference>
<feature type="compositionally biased region" description="Basic and acidic residues" evidence="6">
    <location>
        <begin position="324"/>
        <end position="404"/>
    </location>
</feature>
<name>A0AAD5X8R8_9FUNG</name>
<dbReference type="Pfam" id="PF12220">
    <property type="entry name" value="U1snRNP70_N"/>
    <property type="match status" value="1"/>
</dbReference>
<evidence type="ECO:0000256" key="6">
    <source>
        <dbReference type="SAM" id="MobiDB-lite"/>
    </source>
</evidence>
<dbReference type="GO" id="GO:0071011">
    <property type="term" value="C:precatalytic spliceosome"/>
    <property type="evidence" value="ECO:0007669"/>
    <property type="project" value="TreeGrafter"/>
</dbReference>
<dbReference type="EMBL" id="JADGJD010000082">
    <property type="protein sequence ID" value="KAJ3055375.1"/>
    <property type="molecule type" value="Genomic_DNA"/>
</dbReference>
<keyword evidence="4" id="KW-0687">Ribonucleoprotein</keyword>
<feature type="region of interest" description="Disordered" evidence="6">
    <location>
        <begin position="185"/>
        <end position="204"/>
    </location>
</feature>
<proteinExistence type="predicted"/>
<reference evidence="8" key="1">
    <citation type="submission" date="2020-05" db="EMBL/GenBank/DDBJ databases">
        <title>Phylogenomic resolution of chytrid fungi.</title>
        <authorList>
            <person name="Stajich J.E."/>
            <person name="Amses K."/>
            <person name="Simmons R."/>
            <person name="Seto K."/>
            <person name="Myers J."/>
            <person name="Bonds A."/>
            <person name="Quandt C.A."/>
            <person name="Barry K."/>
            <person name="Liu P."/>
            <person name="Grigoriev I."/>
            <person name="Longcore J.E."/>
            <person name="James T.Y."/>
        </authorList>
    </citation>
    <scope>NUCLEOTIDE SEQUENCE</scope>
    <source>
        <strain evidence="8">JEL0318</strain>
    </source>
</reference>
<dbReference type="InterPro" id="IPR022023">
    <property type="entry name" value="U1snRNP70_N"/>
</dbReference>
<feature type="compositionally biased region" description="Gly residues" evidence="6">
    <location>
        <begin position="253"/>
        <end position="272"/>
    </location>
</feature>
<gene>
    <name evidence="8" type="ORF">HK097_010720</name>
</gene>
<dbReference type="GO" id="GO:0005685">
    <property type="term" value="C:U1 snRNP"/>
    <property type="evidence" value="ECO:0007669"/>
    <property type="project" value="TreeGrafter"/>
</dbReference>
<dbReference type="Proteomes" id="UP001212841">
    <property type="component" value="Unassembled WGS sequence"/>
</dbReference>
<dbReference type="SMART" id="SM00360">
    <property type="entry name" value="RRM"/>
    <property type="match status" value="1"/>
</dbReference>
<dbReference type="InterPro" id="IPR000504">
    <property type="entry name" value="RRM_dom"/>
</dbReference>
<evidence type="ECO:0000256" key="2">
    <source>
        <dbReference type="ARBA" id="ARBA00022884"/>
    </source>
</evidence>